<gene>
    <name evidence="1" type="ORF">BpHYR1_025359</name>
</gene>
<dbReference type="Proteomes" id="UP000276133">
    <property type="component" value="Unassembled WGS sequence"/>
</dbReference>
<proteinExistence type="predicted"/>
<keyword evidence="2" id="KW-1185">Reference proteome</keyword>
<name>A0A3M7RS00_BRAPC</name>
<organism evidence="1 2">
    <name type="scientific">Brachionus plicatilis</name>
    <name type="common">Marine rotifer</name>
    <name type="synonym">Brachionus muelleri</name>
    <dbReference type="NCBI Taxonomy" id="10195"/>
    <lineage>
        <taxon>Eukaryota</taxon>
        <taxon>Metazoa</taxon>
        <taxon>Spiralia</taxon>
        <taxon>Gnathifera</taxon>
        <taxon>Rotifera</taxon>
        <taxon>Eurotatoria</taxon>
        <taxon>Monogononta</taxon>
        <taxon>Pseudotrocha</taxon>
        <taxon>Ploima</taxon>
        <taxon>Brachionidae</taxon>
        <taxon>Brachionus</taxon>
    </lineage>
</organism>
<dbReference type="AlphaFoldDB" id="A0A3M7RS00"/>
<evidence type="ECO:0000313" key="2">
    <source>
        <dbReference type="Proteomes" id="UP000276133"/>
    </source>
</evidence>
<accession>A0A3M7RS00</accession>
<protein>
    <submittedName>
        <fullName evidence="1">Uncharacterized protein</fullName>
    </submittedName>
</protein>
<dbReference type="EMBL" id="REGN01002765">
    <property type="protein sequence ID" value="RNA26302.1"/>
    <property type="molecule type" value="Genomic_DNA"/>
</dbReference>
<sequence length="100" mass="11136">MTFCRLDCASDDRDAPVTVFAHLFCSTICACGIGDDPATSPLNDRTVRGFCIACIYIFKSILFRLDDGCVLVMQYVTKFTDKKIKLGDKQTTSLIIKLIE</sequence>
<evidence type="ECO:0000313" key="1">
    <source>
        <dbReference type="EMBL" id="RNA26302.1"/>
    </source>
</evidence>
<dbReference type="PROSITE" id="PS51257">
    <property type="entry name" value="PROKAR_LIPOPROTEIN"/>
    <property type="match status" value="1"/>
</dbReference>
<comment type="caution">
    <text evidence="1">The sequence shown here is derived from an EMBL/GenBank/DDBJ whole genome shotgun (WGS) entry which is preliminary data.</text>
</comment>
<reference evidence="1 2" key="1">
    <citation type="journal article" date="2018" name="Sci. Rep.">
        <title>Genomic signatures of local adaptation to the degree of environmental predictability in rotifers.</title>
        <authorList>
            <person name="Franch-Gras L."/>
            <person name="Hahn C."/>
            <person name="Garcia-Roger E.M."/>
            <person name="Carmona M.J."/>
            <person name="Serra M."/>
            <person name="Gomez A."/>
        </authorList>
    </citation>
    <scope>NUCLEOTIDE SEQUENCE [LARGE SCALE GENOMIC DNA]</scope>
    <source>
        <strain evidence="1">HYR1</strain>
    </source>
</reference>